<dbReference type="SMART" id="SM00597">
    <property type="entry name" value="ZnF_TTF"/>
    <property type="match status" value="1"/>
</dbReference>
<name>A0A6J2XGV0_SITOR</name>
<reference evidence="3" key="1">
    <citation type="submission" date="2025-08" db="UniProtKB">
        <authorList>
            <consortium name="RefSeq"/>
        </authorList>
    </citation>
    <scope>IDENTIFICATION</scope>
    <source>
        <tissue evidence="3">Gonads</tissue>
    </source>
</reference>
<dbReference type="RefSeq" id="XP_030750165.1">
    <property type="nucleotide sequence ID" value="XM_030894305.1"/>
</dbReference>
<evidence type="ECO:0000259" key="1">
    <source>
        <dbReference type="SMART" id="SM00597"/>
    </source>
</evidence>
<dbReference type="PANTHER" id="PTHR45749:SF35">
    <property type="entry name" value="AC-LIKE TRANSPOSASE-RELATED"/>
    <property type="match status" value="1"/>
</dbReference>
<dbReference type="AlphaFoldDB" id="A0A6J2XGV0"/>
<dbReference type="PANTHER" id="PTHR45749">
    <property type="match status" value="1"/>
</dbReference>
<gene>
    <name evidence="3" type="primary">LOC115877954</name>
</gene>
<dbReference type="OrthoDB" id="10066376at2759"/>
<dbReference type="GeneID" id="115877954"/>
<evidence type="ECO:0000313" key="3">
    <source>
        <dbReference type="RefSeq" id="XP_030750165.1"/>
    </source>
</evidence>
<dbReference type="KEGG" id="soy:115877954"/>
<feature type="domain" description="TTF-type" evidence="1">
    <location>
        <begin position="69"/>
        <end position="153"/>
    </location>
</feature>
<accession>A0A6J2XGV0</accession>
<dbReference type="InterPro" id="IPR025398">
    <property type="entry name" value="DUF4371"/>
</dbReference>
<evidence type="ECO:0000313" key="2">
    <source>
        <dbReference type="Proteomes" id="UP000504635"/>
    </source>
</evidence>
<dbReference type="Pfam" id="PF14291">
    <property type="entry name" value="DUF4371"/>
    <property type="match status" value="1"/>
</dbReference>
<dbReference type="Proteomes" id="UP000504635">
    <property type="component" value="Unplaced"/>
</dbReference>
<organism evidence="2 3">
    <name type="scientific">Sitophilus oryzae</name>
    <name type="common">Rice weevil</name>
    <name type="synonym">Curculio oryzae</name>
    <dbReference type="NCBI Taxonomy" id="7048"/>
    <lineage>
        <taxon>Eukaryota</taxon>
        <taxon>Metazoa</taxon>
        <taxon>Ecdysozoa</taxon>
        <taxon>Arthropoda</taxon>
        <taxon>Hexapoda</taxon>
        <taxon>Insecta</taxon>
        <taxon>Pterygota</taxon>
        <taxon>Neoptera</taxon>
        <taxon>Endopterygota</taxon>
        <taxon>Coleoptera</taxon>
        <taxon>Polyphaga</taxon>
        <taxon>Cucujiformia</taxon>
        <taxon>Curculionidae</taxon>
        <taxon>Dryophthorinae</taxon>
        <taxon>Sitophilus</taxon>
    </lineage>
</organism>
<keyword evidence="2" id="KW-1185">Reference proteome</keyword>
<protein>
    <submittedName>
        <fullName evidence="3">Zinc finger MYM-type protein 1-like</fullName>
    </submittedName>
</protein>
<dbReference type="InParanoid" id="A0A6J2XGV0"/>
<sequence length="293" mass="34060">MIRQVSASRDHTECNEETNNLVIDPDPAKWPEIIMDKDRVFLVKRGPPPALTNFRFPLDKNGRKFTSFNFNRVLSNGESVKRNWLIYSTSKNVLFCFCCKLFAHSNKTNLSNEGFNNWKHTGVTFKKHKLSMAHMLAQKSWSELSIRLNQMQVIDASIQRLIDSETKHWNSVCLAFRGSSDKLYKHNNGNFLKLVQLLAKFDPIMEEHVNRVMRDDTRKVHYLGKNIQNEIITLLSEEIKKHIITQVNEAKYYSIILDCTPDLSKIEQMTMVIRFVSVSKVGNEVNVRYVSTF</sequence>
<proteinExistence type="predicted"/>
<dbReference type="InterPro" id="IPR006580">
    <property type="entry name" value="Znf_TTF"/>
</dbReference>